<evidence type="ECO:0000256" key="1">
    <source>
        <dbReference type="ARBA" id="ARBA00023122"/>
    </source>
</evidence>
<evidence type="ECO:0000256" key="2">
    <source>
        <dbReference type="PROSITE-ProRule" id="PRU00703"/>
    </source>
</evidence>
<sequence length="125" mass="13322">MSAPVRTVDYKLSASEAARTLLRNEIGSLVVESDGIEGIVTKSDLVKAIAAERTVDGETVGQLMTETVLTVGPEESIEIACERMRANGIKKLPVVEDGQPIGIVTTTDITHSLVPNLNDVISSFQ</sequence>
<evidence type="ECO:0000313" key="4">
    <source>
        <dbReference type="EMBL" id="SDF22303.1"/>
    </source>
</evidence>
<dbReference type="Proteomes" id="UP000199076">
    <property type="component" value="Unassembled WGS sequence"/>
</dbReference>
<accession>A0A1G7JBN9</accession>
<dbReference type="InterPro" id="IPR000644">
    <property type="entry name" value="CBS_dom"/>
</dbReference>
<feature type="domain" description="CBS" evidence="3">
    <location>
        <begin position="64"/>
        <end position="120"/>
    </location>
</feature>
<dbReference type="OrthoDB" id="8919at2157"/>
<dbReference type="STRING" id="660518.SAMN05216218_104280"/>
<protein>
    <submittedName>
        <fullName evidence="4">CBS domain-containing protein</fullName>
    </submittedName>
</protein>
<name>A0A1G7JBN9_9EURY</name>
<dbReference type="AlphaFoldDB" id="A0A1G7JBN9"/>
<dbReference type="SMART" id="SM00116">
    <property type="entry name" value="CBS"/>
    <property type="match status" value="2"/>
</dbReference>
<proteinExistence type="predicted"/>
<gene>
    <name evidence="4" type="ORF">SAMN05216218_104280</name>
</gene>
<dbReference type="Gene3D" id="3.10.580.10">
    <property type="entry name" value="CBS-domain"/>
    <property type="match status" value="1"/>
</dbReference>
<dbReference type="InterPro" id="IPR046342">
    <property type="entry name" value="CBS_dom_sf"/>
</dbReference>
<organism evidence="4 5">
    <name type="scientific">Halorientalis regularis</name>
    <dbReference type="NCBI Taxonomy" id="660518"/>
    <lineage>
        <taxon>Archaea</taxon>
        <taxon>Methanobacteriati</taxon>
        <taxon>Methanobacteriota</taxon>
        <taxon>Stenosarchaea group</taxon>
        <taxon>Halobacteria</taxon>
        <taxon>Halobacteriales</taxon>
        <taxon>Haloarculaceae</taxon>
        <taxon>Halorientalis</taxon>
    </lineage>
</organism>
<dbReference type="PROSITE" id="PS51371">
    <property type="entry name" value="CBS"/>
    <property type="match status" value="2"/>
</dbReference>
<dbReference type="PANTHER" id="PTHR43080">
    <property type="entry name" value="CBS DOMAIN-CONTAINING PROTEIN CBSX3, MITOCHONDRIAL"/>
    <property type="match status" value="1"/>
</dbReference>
<dbReference type="InterPro" id="IPR051257">
    <property type="entry name" value="Diverse_CBS-Domain"/>
</dbReference>
<reference evidence="5" key="1">
    <citation type="submission" date="2016-10" db="EMBL/GenBank/DDBJ databases">
        <authorList>
            <person name="Varghese N."/>
            <person name="Submissions S."/>
        </authorList>
    </citation>
    <scope>NUCLEOTIDE SEQUENCE [LARGE SCALE GENOMIC DNA]</scope>
    <source>
        <strain evidence="5">IBRC-M 10760</strain>
    </source>
</reference>
<feature type="domain" description="CBS" evidence="3">
    <location>
        <begin position="1"/>
        <end position="55"/>
    </location>
</feature>
<dbReference type="Pfam" id="PF00571">
    <property type="entry name" value="CBS"/>
    <property type="match status" value="2"/>
</dbReference>
<dbReference type="EMBL" id="FNBK01000004">
    <property type="protein sequence ID" value="SDF22303.1"/>
    <property type="molecule type" value="Genomic_DNA"/>
</dbReference>
<dbReference type="PANTHER" id="PTHR43080:SF2">
    <property type="entry name" value="CBS DOMAIN-CONTAINING PROTEIN"/>
    <property type="match status" value="1"/>
</dbReference>
<dbReference type="SUPFAM" id="SSF54631">
    <property type="entry name" value="CBS-domain pair"/>
    <property type="match status" value="1"/>
</dbReference>
<dbReference type="RefSeq" id="WP_175452807.1">
    <property type="nucleotide sequence ID" value="NZ_FNBK01000004.1"/>
</dbReference>
<keyword evidence="1 2" id="KW-0129">CBS domain</keyword>
<keyword evidence="5" id="KW-1185">Reference proteome</keyword>
<evidence type="ECO:0000313" key="5">
    <source>
        <dbReference type="Proteomes" id="UP000199076"/>
    </source>
</evidence>
<evidence type="ECO:0000259" key="3">
    <source>
        <dbReference type="PROSITE" id="PS51371"/>
    </source>
</evidence>